<feature type="region of interest" description="Disordered" evidence="1">
    <location>
        <begin position="14"/>
        <end position="75"/>
    </location>
</feature>
<sequence>MSADCCPPLWNDSVRLSSVTDTGPPSTASDRFQAYRPGATTSTGRVDRGPSGRQVGGNHTDSEVSRSTMAVDEPRDNLWTQVHNRVRSVCTGCG</sequence>
<dbReference type="EMBL" id="BOOZ01000007">
    <property type="protein sequence ID" value="GIJ08740.1"/>
    <property type="molecule type" value="Genomic_DNA"/>
</dbReference>
<organism evidence="2 3">
    <name type="scientific">Micromonospora andamanensis</name>
    <dbReference type="NCBI Taxonomy" id="1287068"/>
    <lineage>
        <taxon>Bacteria</taxon>
        <taxon>Bacillati</taxon>
        <taxon>Actinomycetota</taxon>
        <taxon>Actinomycetes</taxon>
        <taxon>Micromonosporales</taxon>
        <taxon>Micromonosporaceae</taxon>
        <taxon>Micromonospora</taxon>
    </lineage>
</organism>
<name>A0ABQ4HSY4_9ACTN</name>
<comment type="caution">
    <text evidence="2">The sequence shown here is derived from an EMBL/GenBank/DDBJ whole genome shotgun (WGS) entry which is preliminary data.</text>
</comment>
<keyword evidence="3" id="KW-1185">Reference proteome</keyword>
<gene>
    <name evidence="2" type="ORF">Van01_19540</name>
</gene>
<proteinExistence type="predicted"/>
<accession>A0ABQ4HSY4</accession>
<evidence type="ECO:0000256" key="1">
    <source>
        <dbReference type="SAM" id="MobiDB-lite"/>
    </source>
</evidence>
<reference evidence="2 3" key="1">
    <citation type="submission" date="2021-01" db="EMBL/GenBank/DDBJ databases">
        <title>Whole genome shotgun sequence of Verrucosispora andamanensis NBRC 109075.</title>
        <authorList>
            <person name="Komaki H."/>
            <person name="Tamura T."/>
        </authorList>
    </citation>
    <scope>NUCLEOTIDE SEQUENCE [LARGE SCALE GENOMIC DNA]</scope>
    <source>
        <strain evidence="2 3">NBRC 109075</strain>
    </source>
</reference>
<feature type="compositionally biased region" description="Polar residues" evidence="1">
    <location>
        <begin position="14"/>
        <end position="30"/>
    </location>
</feature>
<evidence type="ECO:0000313" key="3">
    <source>
        <dbReference type="Proteomes" id="UP000647017"/>
    </source>
</evidence>
<dbReference type="Proteomes" id="UP000647017">
    <property type="component" value="Unassembled WGS sequence"/>
</dbReference>
<evidence type="ECO:0000313" key="2">
    <source>
        <dbReference type="EMBL" id="GIJ08740.1"/>
    </source>
</evidence>
<protein>
    <submittedName>
        <fullName evidence="2">Uncharacterized protein</fullName>
    </submittedName>
</protein>